<proteinExistence type="predicted"/>
<dbReference type="PATRIC" id="fig|1297742.4.peg.2334"/>
<dbReference type="EMBL" id="CP012109">
    <property type="protein sequence ID" value="AKQ65402.1"/>
    <property type="molecule type" value="Genomic_DNA"/>
</dbReference>
<organism evidence="2 3">
    <name type="scientific">Pseudomyxococcus hansupus</name>
    <dbReference type="NCBI Taxonomy" id="1297742"/>
    <lineage>
        <taxon>Bacteria</taxon>
        <taxon>Pseudomonadati</taxon>
        <taxon>Myxococcota</taxon>
        <taxon>Myxococcia</taxon>
        <taxon>Myxococcales</taxon>
        <taxon>Cystobacterineae</taxon>
        <taxon>Myxococcaceae</taxon>
        <taxon>Pseudomyxococcus</taxon>
    </lineage>
</organism>
<accession>A0A0H4XBS5</accession>
<name>A0A0H4XBS5_9BACT</name>
<dbReference type="KEGG" id="mym:A176_002314"/>
<sequence length="70" mass="7560">MGLHPRCQGLARGQDASRFPLRGAPPRGPRGTPACSASVAYRGSRRGEAPRRVARITRGAGTRRSRHPSR</sequence>
<evidence type="ECO:0000313" key="3">
    <source>
        <dbReference type="Proteomes" id="UP000009026"/>
    </source>
</evidence>
<protein>
    <submittedName>
        <fullName evidence="2">Uncharacterized protein</fullName>
    </submittedName>
</protein>
<reference evidence="2 3" key="1">
    <citation type="journal article" date="2016" name="PLoS ONE">
        <title>Complete Genome Sequence and Comparative Genomics of a Novel Myxobacterium Myxococcus hansupus.</title>
        <authorList>
            <person name="Sharma G."/>
            <person name="Narwani T."/>
            <person name="Subramanian S."/>
        </authorList>
    </citation>
    <scope>NUCLEOTIDE SEQUENCE [LARGE SCALE GENOMIC DNA]</scope>
    <source>
        <strain evidence="3">mixupus</strain>
    </source>
</reference>
<feature type="compositionally biased region" description="Basic residues" evidence="1">
    <location>
        <begin position="61"/>
        <end position="70"/>
    </location>
</feature>
<gene>
    <name evidence="2" type="ORF">A176_002314</name>
</gene>
<dbReference type="AlphaFoldDB" id="A0A0H4XBS5"/>
<evidence type="ECO:0000313" key="2">
    <source>
        <dbReference type="EMBL" id="AKQ65402.1"/>
    </source>
</evidence>
<dbReference type="Proteomes" id="UP000009026">
    <property type="component" value="Chromosome"/>
</dbReference>
<evidence type="ECO:0000256" key="1">
    <source>
        <dbReference type="SAM" id="MobiDB-lite"/>
    </source>
</evidence>
<feature type="compositionally biased region" description="Low complexity" evidence="1">
    <location>
        <begin position="20"/>
        <end position="33"/>
    </location>
</feature>
<keyword evidence="3" id="KW-1185">Reference proteome</keyword>
<feature type="region of interest" description="Disordered" evidence="1">
    <location>
        <begin position="1"/>
        <end position="70"/>
    </location>
</feature>